<reference evidence="1 2" key="1">
    <citation type="submission" date="2013-11" db="EMBL/GenBank/DDBJ databases">
        <title>Opisthorchis viverrini - life in the bile duct.</title>
        <authorList>
            <person name="Young N.D."/>
            <person name="Nagarajan N."/>
            <person name="Lin S.J."/>
            <person name="Korhonen P.K."/>
            <person name="Jex A.R."/>
            <person name="Hall R.S."/>
            <person name="Safavi-Hemami H."/>
            <person name="Kaewkong W."/>
            <person name="Bertrand D."/>
            <person name="Gao S."/>
            <person name="Seet Q."/>
            <person name="Wongkham S."/>
            <person name="Teh B.T."/>
            <person name="Wongkham C."/>
            <person name="Intapan P.M."/>
            <person name="Maleewong W."/>
            <person name="Yang X."/>
            <person name="Hu M."/>
            <person name="Wang Z."/>
            <person name="Hofmann A."/>
            <person name="Sternberg P.W."/>
            <person name="Tan P."/>
            <person name="Wang J."/>
            <person name="Gasser R.B."/>
        </authorList>
    </citation>
    <scope>NUCLEOTIDE SEQUENCE [LARGE SCALE GENOMIC DNA]</scope>
</reference>
<keyword evidence="2" id="KW-1185">Reference proteome</keyword>
<dbReference type="OrthoDB" id="6263945at2759"/>
<evidence type="ECO:0000313" key="1">
    <source>
        <dbReference type="EMBL" id="KER30574.1"/>
    </source>
</evidence>
<dbReference type="Proteomes" id="UP000054324">
    <property type="component" value="Unassembled WGS sequence"/>
</dbReference>
<dbReference type="CTD" id="20327327"/>
<dbReference type="RefSeq" id="XP_009165730.1">
    <property type="nucleotide sequence ID" value="XM_009167466.1"/>
</dbReference>
<feature type="non-terminal residue" evidence="1">
    <location>
        <position position="1"/>
    </location>
</feature>
<evidence type="ECO:0000313" key="2">
    <source>
        <dbReference type="Proteomes" id="UP000054324"/>
    </source>
</evidence>
<dbReference type="AlphaFoldDB" id="A0A075AHW1"/>
<gene>
    <name evidence="1" type="ORF">T265_13159</name>
</gene>
<dbReference type="GeneID" id="20327327"/>
<proteinExistence type="predicted"/>
<feature type="non-terminal residue" evidence="1">
    <location>
        <position position="94"/>
    </location>
</feature>
<accession>A0A075AHW1</accession>
<dbReference type="KEGG" id="ovi:T265_13159"/>
<sequence>APLHPCPYPMDFITYQLFESRAGSPTWDPEPFNFDLQAHAQDRKSVTRGESFSDDAYDVSSCTSVSPFASASESSFPSEELDVPVEVVDLFVDY</sequence>
<dbReference type="EMBL" id="KL596659">
    <property type="protein sequence ID" value="KER30574.1"/>
    <property type="molecule type" value="Genomic_DNA"/>
</dbReference>
<protein>
    <submittedName>
        <fullName evidence="1">Uncharacterized protein</fullName>
    </submittedName>
</protein>
<organism evidence="1 2">
    <name type="scientific">Opisthorchis viverrini</name>
    <name type="common">Southeast Asian liver fluke</name>
    <dbReference type="NCBI Taxonomy" id="6198"/>
    <lineage>
        <taxon>Eukaryota</taxon>
        <taxon>Metazoa</taxon>
        <taxon>Spiralia</taxon>
        <taxon>Lophotrochozoa</taxon>
        <taxon>Platyhelminthes</taxon>
        <taxon>Trematoda</taxon>
        <taxon>Digenea</taxon>
        <taxon>Opisthorchiida</taxon>
        <taxon>Opisthorchiata</taxon>
        <taxon>Opisthorchiidae</taxon>
        <taxon>Opisthorchis</taxon>
    </lineage>
</organism>
<name>A0A075AHW1_OPIVI</name>